<feature type="region of interest" description="Disordered" evidence="1">
    <location>
        <begin position="1"/>
        <end position="116"/>
    </location>
</feature>
<dbReference type="EMBL" id="JAIQCJ010001745">
    <property type="protein sequence ID" value="KAJ8787751.1"/>
    <property type="molecule type" value="Genomic_DNA"/>
</dbReference>
<name>A0AB34H4M9_ESCRO</name>
<protein>
    <submittedName>
        <fullName evidence="2">Uncharacterized protein</fullName>
    </submittedName>
</protein>
<evidence type="ECO:0000313" key="3">
    <source>
        <dbReference type="Proteomes" id="UP001159641"/>
    </source>
</evidence>
<keyword evidence="3" id="KW-1185">Reference proteome</keyword>
<evidence type="ECO:0000256" key="1">
    <source>
        <dbReference type="SAM" id="MobiDB-lite"/>
    </source>
</evidence>
<dbReference type="Proteomes" id="UP001159641">
    <property type="component" value="Unassembled WGS sequence"/>
</dbReference>
<evidence type="ECO:0000313" key="2">
    <source>
        <dbReference type="EMBL" id="KAJ8787751.1"/>
    </source>
</evidence>
<accession>A0AB34H4M9</accession>
<organism evidence="2 3">
    <name type="scientific">Eschrichtius robustus</name>
    <name type="common">California gray whale</name>
    <name type="synonym">Eschrichtius gibbosus</name>
    <dbReference type="NCBI Taxonomy" id="9764"/>
    <lineage>
        <taxon>Eukaryota</taxon>
        <taxon>Metazoa</taxon>
        <taxon>Chordata</taxon>
        <taxon>Craniata</taxon>
        <taxon>Vertebrata</taxon>
        <taxon>Euteleostomi</taxon>
        <taxon>Mammalia</taxon>
        <taxon>Eutheria</taxon>
        <taxon>Laurasiatheria</taxon>
        <taxon>Artiodactyla</taxon>
        <taxon>Whippomorpha</taxon>
        <taxon>Cetacea</taxon>
        <taxon>Mysticeti</taxon>
        <taxon>Eschrichtiidae</taxon>
        <taxon>Eschrichtius</taxon>
    </lineage>
</organism>
<reference evidence="2 3" key="1">
    <citation type="submission" date="2022-11" db="EMBL/GenBank/DDBJ databases">
        <title>Whole genome sequence of Eschrichtius robustus ER-17-0199.</title>
        <authorList>
            <person name="Bruniche-Olsen A."/>
            <person name="Black A.N."/>
            <person name="Fields C.J."/>
            <person name="Walden K."/>
            <person name="Dewoody J.A."/>
        </authorList>
    </citation>
    <scope>NUCLEOTIDE SEQUENCE [LARGE SCALE GENOMIC DNA]</scope>
    <source>
        <strain evidence="2">ER-17-0199</strain>
        <tissue evidence="2">Blubber</tissue>
    </source>
</reference>
<comment type="caution">
    <text evidence="2">The sequence shown here is derived from an EMBL/GenBank/DDBJ whole genome shotgun (WGS) entry which is preliminary data.</text>
</comment>
<gene>
    <name evidence="2" type="ORF">J1605_022782</name>
</gene>
<dbReference type="AlphaFoldDB" id="A0AB34H4M9"/>
<proteinExistence type="predicted"/>
<sequence length="116" mass="12335">MEAWETSEERASSEGGGLSLQAQGPNLLHAPHEKQQPDHSAGASVLLVTGENFCPSHRDPRPNDPPRPGLAASAPMTGPLRGQQSRRPQPKPRVEAANRTPLPASFGEAPPPRVGR</sequence>